<name>A0AAW2PK40_SESRA</name>
<proteinExistence type="predicted"/>
<evidence type="ECO:0000313" key="2">
    <source>
        <dbReference type="EMBL" id="KAL0355428.1"/>
    </source>
</evidence>
<sequence length="109" mass="11927">MIVVVIREQMTTLFPARTVTPSDVDSLQEQGERGLPAPTLPLQEVKNPLLGRAGGLASMAHTSGMFAERPPRYPVPNCRETLKRAAKCPLHRSGNGGRTPYVLSYSGYY</sequence>
<comment type="caution">
    <text evidence="2">The sequence shown here is derived from an EMBL/GenBank/DDBJ whole genome shotgun (WGS) entry which is preliminary data.</text>
</comment>
<gene>
    <name evidence="2" type="ORF">Sradi_3989700</name>
</gene>
<evidence type="ECO:0000256" key="1">
    <source>
        <dbReference type="SAM" id="MobiDB-lite"/>
    </source>
</evidence>
<protein>
    <submittedName>
        <fullName evidence="2">Uncharacterized protein</fullName>
    </submittedName>
</protein>
<reference evidence="2" key="1">
    <citation type="submission" date="2020-06" db="EMBL/GenBank/DDBJ databases">
        <authorList>
            <person name="Li T."/>
            <person name="Hu X."/>
            <person name="Zhang T."/>
            <person name="Song X."/>
            <person name="Zhang H."/>
            <person name="Dai N."/>
            <person name="Sheng W."/>
            <person name="Hou X."/>
            <person name="Wei L."/>
        </authorList>
    </citation>
    <scope>NUCLEOTIDE SEQUENCE</scope>
    <source>
        <strain evidence="2">G02</strain>
        <tissue evidence="2">Leaf</tissue>
    </source>
</reference>
<feature type="region of interest" description="Disordered" evidence="1">
    <location>
        <begin position="21"/>
        <end position="40"/>
    </location>
</feature>
<organism evidence="2">
    <name type="scientific">Sesamum radiatum</name>
    <name type="common">Black benniseed</name>
    <dbReference type="NCBI Taxonomy" id="300843"/>
    <lineage>
        <taxon>Eukaryota</taxon>
        <taxon>Viridiplantae</taxon>
        <taxon>Streptophyta</taxon>
        <taxon>Embryophyta</taxon>
        <taxon>Tracheophyta</taxon>
        <taxon>Spermatophyta</taxon>
        <taxon>Magnoliopsida</taxon>
        <taxon>eudicotyledons</taxon>
        <taxon>Gunneridae</taxon>
        <taxon>Pentapetalae</taxon>
        <taxon>asterids</taxon>
        <taxon>lamiids</taxon>
        <taxon>Lamiales</taxon>
        <taxon>Pedaliaceae</taxon>
        <taxon>Sesamum</taxon>
    </lineage>
</organism>
<reference evidence="2" key="2">
    <citation type="journal article" date="2024" name="Plant">
        <title>Genomic evolution and insights into agronomic trait innovations of Sesamum species.</title>
        <authorList>
            <person name="Miao H."/>
            <person name="Wang L."/>
            <person name="Qu L."/>
            <person name="Liu H."/>
            <person name="Sun Y."/>
            <person name="Le M."/>
            <person name="Wang Q."/>
            <person name="Wei S."/>
            <person name="Zheng Y."/>
            <person name="Lin W."/>
            <person name="Duan Y."/>
            <person name="Cao H."/>
            <person name="Xiong S."/>
            <person name="Wang X."/>
            <person name="Wei L."/>
            <person name="Li C."/>
            <person name="Ma Q."/>
            <person name="Ju M."/>
            <person name="Zhao R."/>
            <person name="Li G."/>
            <person name="Mu C."/>
            <person name="Tian Q."/>
            <person name="Mei H."/>
            <person name="Zhang T."/>
            <person name="Gao T."/>
            <person name="Zhang H."/>
        </authorList>
    </citation>
    <scope>NUCLEOTIDE SEQUENCE</scope>
    <source>
        <strain evidence="2">G02</strain>
    </source>
</reference>
<dbReference type="AlphaFoldDB" id="A0AAW2PK40"/>
<accession>A0AAW2PK40</accession>
<dbReference type="EMBL" id="JACGWJ010000017">
    <property type="protein sequence ID" value="KAL0355428.1"/>
    <property type="molecule type" value="Genomic_DNA"/>
</dbReference>